<keyword evidence="2" id="KW-1003">Cell membrane</keyword>
<feature type="transmembrane region" description="Helical" evidence="6">
    <location>
        <begin position="346"/>
        <end position="364"/>
    </location>
</feature>
<keyword evidence="8" id="KW-1185">Reference proteome</keyword>
<feature type="transmembrane region" description="Helical" evidence="6">
    <location>
        <begin position="411"/>
        <end position="432"/>
    </location>
</feature>
<name>A0A6N7R039_9BACI</name>
<dbReference type="PANTHER" id="PTHR42770">
    <property type="entry name" value="AMINO ACID TRANSPORTER-RELATED"/>
    <property type="match status" value="1"/>
</dbReference>
<evidence type="ECO:0000256" key="6">
    <source>
        <dbReference type="SAM" id="Phobius"/>
    </source>
</evidence>
<proteinExistence type="predicted"/>
<feature type="transmembrane region" description="Helical" evidence="6">
    <location>
        <begin position="148"/>
        <end position="167"/>
    </location>
</feature>
<dbReference type="RefSeq" id="WP_153835731.1">
    <property type="nucleotide sequence ID" value="NZ_JBHUMW010000091.1"/>
</dbReference>
<dbReference type="GO" id="GO:0022857">
    <property type="term" value="F:transmembrane transporter activity"/>
    <property type="evidence" value="ECO:0007669"/>
    <property type="project" value="InterPro"/>
</dbReference>
<dbReference type="Proteomes" id="UP000435187">
    <property type="component" value="Unassembled WGS sequence"/>
</dbReference>
<organism evidence="7 8">
    <name type="scientific">Gracilibacillus thailandensis</name>
    <dbReference type="NCBI Taxonomy" id="563735"/>
    <lineage>
        <taxon>Bacteria</taxon>
        <taxon>Bacillati</taxon>
        <taxon>Bacillota</taxon>
        <taxon>Bacilli</taxon>
        <taxon>Bacillales</taxon>
        <taxon>Bacillaceae</taxon>
        <taxon>Gracilibacillus</taxon>
    </lineage>
</organism>
<feature type="transmembrane region" description="Helical" evidence="6">
    <location>
        <begin position="36"/>
        <end position="62"/>
    </location>
</feature>
<keyword evidence="3 6" id="KW-0812">Transmembrane</keyword>
<feature type="transmembrane region" description="Helical" evidence="6">
    <location>
        <begin position="320"/>
        <end position="340"/>
    </location>
</feature>
<dbReference type="PANTHER" id="PTHR42770:SF12">
    <property type="entry name" value="AMINO ACID TRANSPORTER"/>
    <property type="match status" value="1"/>
</dbReference>
<reference evidence="7 8" key="1">
    <citation type="submission" date="2019-10" db="EMBL/GenBank/DDBJ databases">
        <title>Gracilibacillus salitolerans sp. nov., a moderate halophile isolated from a saline soil in northwest China.</title>
        <authorList>
            <person name="Gan L."/>
        </authorList>
    </citation>
    <scope>NUCLEOTIDE SEQUENCE [LARGE SCALE GENOMIC DNA]</scope>
    <source>
        <strain evidence="7 8">TP2-8</strain>
    </source>
</reference>
<dbReference type="PIRSF" id="PIRSF006060">
    <property type="entry name" value="AA_transporter"/>
    <property type="match status" value="1"/>
</dbReference>
<feature type="transmembrane region" description="Helical" evidence="6">
    <location>
        <begin position="83"/>
        <end position="103"/>
    </location>
</feature>
<protein>
    <submittedName>
        <fullName evidence="7">Amino acid permease</fullName>
    </submittedName>
</protein>
<dbReference type="EMBL" id="WJEE01000025">
    <property type="protein sequence ID" value="MRI67114.1"/>
    <property type="molecule type" value="Genomic_DNA"/>
</dbReference>
<dbReference type="InterPro" id="IPR002293">
    <property type="entry name" value="AA/rel_permease1"/>
</dbReference>
<dbReference type="GO" id="GO:0005886">
    <property type="term" value="C:plasma membrane"/>
    <property type="evidence" value="ECO:0007669"/>
    <property type="project" value="UniProtKB-SubCell"/>
</dbReference>
<feature type="transmembrane region" description="Helical" evidence="6">
    <location>
        <begin position="187"/>
        <end position="210"/>
    </location>
</feature>
<sequence>MVELKRKLGFWQAYATATGLVVAGSTMVTLGNSMGLVGPAFIVSTFLAMVISIIIALSYAELASILPGAGMIGDYTSVAMGKFMSIIAVLSGYFVLVATVGAAETLTASFATQTLFPDINTTLIAIILLTCFLIVNLLGVEIFGSIQVVLTLGIMITLSVLGLLGAFDMFTTTERIDTIFNPSGWSTVFQSLAMGIWLFIGIEFVVPMVEEVKNPNKNIPRAMIFGLLSIFVADMLFGQAIIHYIDPSILANSGTPQIDGAGAMLGDFGTTMMIIVTILAAASSINSNFAAVPRMFYGLARDGLLPQIFSYLHPKYRTPWVSIITVYVLFSLPLFIFQIGASTLNILVLSACTTWLISYIIAQIDVMILRKRYKYLERPFQSPFYPYTQIIGIVACIYMIFTIHPDLAVKIQIYTIAGSFLIGICSYAFIWLKYKQQPLFEPVPIEEKTQKVSVEEEFHDEFLLDHDVKGI</sequence>
<dbReference type="InterPro" id="IPR050367">
    <property type="entry name" value="APC_superfamily"/>
</dbReference>
<evidence type="ECO:0000313" key="7">
    <source>
        <dbReference type="EMBL" id="MRI67114.1"/>
    </source>
</evidence>
<evidence type="ECO:0000256" key="3">
    <source>
        <dbReference type="ARBA" id="ARBA00022692"/>
    </source>
</evidence>
<accession>A0A6N7R039</accession>
<dbReference type="Pfam" id="PF13520">
    <property type="entry name" value="AA_permease_2"/>
    <property type="match status" value="1"/>
</dbReference>
<feature type="transmembrane region" description="Helical" evidence="6">
    <location>
        <begin position="265"/>
        <end position="285"/>
    </location>
</feature>
<evidence type="ECO:0000256" key="1">
    <source>
        <dbReference type="ARBA" id="ARBA00004651"/>
    </source>
</evidence>
<evidence type="ECO:0000256" key="4">
    <source>
        <dbReference type="ARBA" id="ARBA00022989"/>
    </source>
</evidence>
<feature type="transmembrane region" description="Helical" evidence="6">
    <location>
        <begin position="222"/>
        <end position="245"/>
    </location>
</feature>
<comment type="caution">
    <text evidence="7">The sequence shown here is derived from an EMBL/GenBank/DDBJ whole genome shotgun (WGS) entry which is preliminary data.</text>
</comment>
<keyword evidence="5 6" id="KW-0472">Membrane</keyword>
<comment type="subcellular location">
    <subcellularLocation>
        <location evidence="1">Cell membrane</location>
        <topology evidence="1">Multi-pass membrane protein</topology>
    </subcellularLocation>
</comment>
<feature type="transmembrane region" description="Helical" evidence="6">
    <location>
        <begin position="123"/>
        <end position="143"/>
    </location>
</feature>
<dbReference type="Gene3D" id="1.20.1740.10">
    <property type="entry name" value="Amino acid/polyamine transporter I"/>
    <property type="match status" value="1"/>
</dbReference>
<evidence type="ECO:0000256" key="5">
    <source>
        <dbReference type="ARBA" id="ARBA00023136"/>
    </source>
</evidence>
<evidence type="ECO:0000313" key="8">
    <source>
        <dbReference type="Proteomes" id="UP000435187"/>
    </source>
</evidence>
<feature type="transmembrane region" description="Helical" evidence="6">
    <location>
        <begin position="12"/>
        <end position="30"/>
    </location>
</feature>
<evidence type="ECO:0000256" key="2">
    <source>
        <dbReference type="ARBA" id="ARBA00022475"/>
    </source>
</evidence>
<gene>
    <name evidence="7" type="ORF">GH885_12290</name>
</gene>
<keyword evidence="4 6" id="KW-1133">Transmembrane helix</keyword>
<dbReference type="AlphaFoldDB" id="A0A6N7R039"/>
<feature type="transmembrane region" description="Helical" evidence="6">
    <location>
        <begin position="384"/>
        <end position="405"/>
    </location>
</feature>